<dbReference type="InParanoid" id="H0EEB1"/>
<organism evidence="1 2">
    <name type="scientific">Glarea lozoyensis (strain ATCC 74030 / MF5533)</name>
    <dbReference type="NCBI Taxonomy" id="1104152"/>
    <lineage>
        <taxon>Eukaryota</taxon>
        <taxon>Fungi</taxon>
        <taxon>Dikarya</taxon>
        <taxon>Ascomycota</taxon>
        <taxon>Pezizomycotina</taxon>
        <taxon>Leotiomycetes</taxon>
        <taxon>Helotiales</taxon>
        <taxon>Helotiaceae</taxon>
        <taxon>Glarea</taxon>
    </lineage>
</organism>
<name>H0EEB1_GLAL7</name>
<keyword evidence="2" id="KW-1185">Reference proteome</keyword>
<accession>H0EEB1</accession>
<sequence>MPRRYGNTALNGRRSNLHPTFSPSWNILRLSFILLISYFRTPYTV</sequence>
<protein>
    <submittedName>
        <fullName evidence="1">Uncharacterized protein</fullName>
    </submittedName>
</protein>
<proteinExistence type="predicted"/>
<dbReference type="AlphaFoldDB" id="H0EEB1"/>
<dbReference type="Proteomes" id="UP000005446">
    <property type="component" value="Unassembled WGS sequence"/>
</dbReference>
<dbReference type="HOGENOM" id="CLU_3207733_0_0_1"/>
<evidence type="ECO:0000313" key="2">
    <source>
        <dbReference type="Proteomes" id="UP000005446"/>
    </source>
</evidence>
<comment type="caution">
    <text evidence="1">The sequence shown here is derived from an EMBL/GenBank/DDBJ whole genome shotgun (WGS) entry which is preliminary data.</text>
</comment>
<dbReference type="EMBL" id="AGUE01000013">
    <property type="protein sequence ID" value="EHL03170.1"/>
    <property type="molecule type" value="Genomic_DNA"/>
</dbReference>
<reference evidence="1 2" key="1">
    <citation type="journal article" date="2012" name="Eukaryot. Cell">
        <title>Genome sequence of the fungus Glarea lozoyensis: the first genome sequence of a species from the Helotiaceae family.</title>
        <authorList>
            <person name="Youssar L."/>
            <person name="Gruening B.A."/>
            <person name="Erxleben A."/>
            <person name="Guenther S."/>
            <person name="Huettel W."/>
        </authorList>
    </citation>
    <scope>NUCLEOTIDE SEQUENCE [LARGE SCALE GENOMIC DNA]</scope>
    <source>
        <strain evidence="2">ATCC 74030 / MF5533</strain>
    </source>
</reference>
<gene>
    <name evidence="1" type="ORF">M7I_0785</name>
</gene>
<evidence type="ECO:0000313" key="1">
    <source>
        <dbReference type="EMBL" id="EHL03170.1"/>
    </source>
</evidence>